<gene>
    <name evidence="2" type="ORF">GCM10023332_20100</name>
</gene>
<evidence type="ECO:0000313" key="2">
    <source>
        <dbReference type="EMBL" id="GAA4867701.1"/>
    </source>
</evidence>
<dbReference type="EMBL" id="BAABJY010000002">
    <property type="protein sequence ID" value="GAA4867701.1"/>
    <property type="molecule type" value="Genomic_DNA"/>
</dbReference>
<comment type="caution">
    <text evidence="2">The sequence shown here is derived from an EMBL/GenBank/DDBJ whole genome shotgun (WGS) entry which is preliminary data.</text>
</comment>
<evidence type="ECO:0000259" key="1">
    <source>
        <dbReference type="PROSITE" id="PS51186"/>
    </source>
</evidence>
<name>A0ABP9E2W1_9GAMM</name>
<proteinExistence type="predicted"/>
<keyword evidence="3" id="KW-1185">Reference proteome</keyword>
<evidence type="ECO:0000313" key="3">
    <source>
        <dbReference type="Proteomes" id="UP001501323"/>
    </source>
</evidence>
<dbReference type="Pfam" id="PF13302">
    <property type="entry name" value="Acetyltransf_3"/>
    <property type="match status" value="1"/>
</dbReference>
<protein>
    <recommendedName>
        <fullName evidence="1">N-acetyltransferase domain-containing protein</fullName>
    </recommendedName>
</protein>
<organism evidence="2 3">
    <name type="scientific">Luteimonas vadosa</name>
    <dbReference type="NCBI Taxonomy" id="1165507"/>
    <lineage>
        <taxon>Bacteria</taxon>
        <taxon>Pseudomonadati</taxon>
        <taxon>Pseudomonadota</taxon>
        <taxon>Gammaproteobacteria</taxon>
        <taxon>Lysobacterales</taxon>
        <taxon>Lysobacteraceae</taxon>
        <taxon>Luteimonas</taxon>
    </lineage>
</organism>
<dbReference type="InterPro" id="IPR016181">
    <property type="entry name" value="Acyl_CoA_acyltransferase"/>
</dbReference>
<dbReference type="RefSeq" id="WP_345295347.1">
    <property type="nucleotide sequence ID" value="NZ_BAABJY010000002.1"/>
</dbReference>
<dbReference type="InterPro" id="IPR051531">
    <property type="entry name" value="N-acetyltransferase"/>
</dbReference>
<dbReference type="InterPro" id="IPR000182">
    <property type="entry name" value="GNAT_dom"/>
</dbReference>
<dbReference type="PANTHER" id="PTHR43792">
    <property type="entry name" value="GNAT FAMILY, PUTATIVE (AFU_ORTHOLOGUE AFUA_3G00765)-RELATED-RELATED"/>
    <property type="match status" value="1"/>
</dbReference>
<accession>A0ABP9E2W1</accession>
<reference evidence="3" key="1">
    <citation type="journal article" date="2019" name="Int. J. Syst. Evol. Microbiol.">
        <title>The Global Catalogue of Microorganisms (GCM) 10K type strain sequencing project: providing services to taxonomists for standard genome sequencing and annotation.</title>
        <authorList>
            <consortium name="The Broad Institute Genomics Platform"/>
            <consortium name="The Broad Institute Genome Sequencing Center for Infectious Disease"/>
            <person name="Wu L."/>
            <person name="Ma J."/>
        </authorList>
    </citation>
    <scope>NUCLEOTIDE SEQUENCE [LARGE SCALE GENOMIC DNA]</scope>
    <source>
        <strain evidence="3">JCM 18392</strain>
    </source>
</reference>
<dbReference type="SUPFAM" id="SSF55729">
    <property type="entry name" value="Acyl-CoA N-acyltransferases (Nat)"/>
    <property type="match status" value="1"/>
</dbReference>
<dbReference type="PROSITE" id="PS51186">
    <property type="entry name" value="GNAT"/>
    <property type="match status" value="1"/>
</dbReference>
<feature type="domain" description="N-acetyltransferase" evidence="1">
    <location>
        <begin position="10"/>
        <end position="166"/>
    </location>
</feature>
<dbReference type="Proteomes" id="UP001501323">
    <property type="component" value="Unassembled WGS sequence"/>
</dbReference>
<sequence>MTSAPTVRGVSLRPMARSDEDLYCRLYSDPRVMAHIGAPLPPEAARKAFGLALSQDAATPPLVRYWIACEDSSTRGCGLLALRFDRNRSGSAEMGILLEPSVQGRGHASMALAVLAEHAFASFPLERLWTRHRDENRVVVRLMEALGFQREPGSAAGEVRWSMGREEWFDGRRRRVGFASSGAGS</sequence>
<dbReference type="Gene3D" id="3.40.630.30">
    <property type="match status" value="1"/>
</dbReference>